<organism evidence="2 3">
    <name type="scientific">Brassicogethes aeneus</name>
    <name type="common">Rape pollen beetle</name>
    <name type="synonym">Meligethes aeneus</name>
    <dbReference type="NCBI Taxonomy" id="1431903"/>
    <lineage>
        <taxon>Eukaryota</taxon>
        <taxon>Metazoa</taxon>
        <taxon>Ecdysozoa</taxon>
        <taxon>Arthropoda</taxon>
        <taxon>Hexapoda</taxon>
        <taxon>Insecta</taxon>
        <taxon>Pterygota</taxon>
        <taxon>Neoptera</taxon>
        <taxon>Endopterygota</taxon>
        <taxon>Coleoptera</taxon>
        <taxon>Polyphaga</taxon>
        <taxon>Cucujiformia</taxon>
        <taxon>Nitidulidae</taxon>
        <taxon>Meligethinae</taxon>
        <taxon>Brassicogethes</taxon>
    </lineage>
</organism>
<protein>
    <recommendedName>
        <fullName evidence="4">N-acetyllactosaminide beta-1,3-N-acetylglucosaminyltransferase</fullName>
    </recommendedName>
</protein>
<dbReference type="PANTHER" id="PTHR47412">
    <property type="entry name" value="FI01434P-RELATED"/>
    <property type="match status" value="1"/>
</dbReference>
<gene>
    <name evidence="2" type="ORF">MELIAE_LOCUS10904</name>
</gene>
<sequence>MVTFLQKVKQLFLLTIIFTCIILSIIFIHKNPLNLSILNLAKFTKNTDSKYPSSFVWKLTAYPENISYCNFNYGLPEKLTFNESDLSFSPESEKPGKYRVLYDVIRNKHTPEVPEVTYATHVTADFTSYVAEIARVWEGPISVAAFTPQTDLILTLNIINQLCYCLPEMTRVSLHLIFPEENVPRENLVIAKPKNCLVPNSEKLETIRSSNRSVKYPINVCRNVARVASSTKYVLVSDIQLIPSDFLASKFIHMLEKHRKPLNSMTKVVFVIPVFEVESTVDIPGNKSTLLHLLKTERAVYFHRYVCSHCQKFPGIERWLESNNREEITPFLTVKREIPYQRWEPIYIGTHSEPLYNENLSWEGLQDKMLQMLEMCLLEYKFLILDNAFLVHWPGIKRKKTYEEFWRTDAQIENSIQYKKTLKKFLNKFRSKSKCQLK</sequence>
<dbReference type="EMBL" id="OV121138">
    <property type="protein sequence ID" value="CAH0561359.1"/>
    <property type="molecule type" value="Genomic_DNA"/>
</dbReference>
<dbReference type="PANTHER" id="PTHR47412:SF1">
    <property type="entry name" value="FI01434P-RELATED"/>
    <property type="match status" value="1"/>
</dbReference>
<dbReference type="AlphaFoldDB" id="A0A9P0BGA8"/>
<keyword evidence="3" id="KW-1185">Reference proteome</keyword>
<dbReference type="Proteomes" id="UP001154078">
    <property type="component" value="Chromosome 7"/>
</dbReference>
<proteinExistence type="predicted"/>
<accession>A0A9P0BGA8</accession>
<keyword evidence="1" id="KW-0812">Transmembrane</keyword>
<feature type="transmembrane region" description="Helical" evidence="1">
    <location>
        <begin position="12"/>
        <end position="29"/>
    </location>
</feature>
<evidence type="ECO:0008006" key="4">
    <source>
        <dbReference type="Google" id="ProtNLM"/>
    </source>
</evidence>
<dbReference type="OrthoDB" id="9974378at2759"/>
<evidence type="ECO:0000256" key="1">
    <source>
        <dbReference type="SAM" id="Phobius"/>
    </source>
</evidence>
<reference evidence="2" key="1">
    <citation type="submission" date="2021-12" db="EMBL/GenBank/DDBJ databases">
        <authorList>
            <person name="King R."/>
        </authorList>
    </citation>
    <scope>NUCLEOTIDE SEQUENCE</scope>
</reference>
<evidence type="ECO:0000313" key="3">
    <source>
        <dbReference type="Proteomes" id="UP001154078"/>
    </source>
</evidence>
<keyword evidence="1" id="KW-1133">Transmembrane helix</keyword>
<evidence type="ECO:0000313" key="2">
    <source>
        <dbReference type="EMBL" id="CAH0561359.1"/>
    </source>
</evidence>
<keyword evidence="1" id="KW-0472">Membrane</keyword>
<name>A0A9P0BGA8_BRAAE</name>
<dbReference type="Pfam" id="PF13896">
    <property type="entry name" value="Glyco_transf_49"/>
    <property type="match status" value="1"/>
</dbReference>